<dbReference type="PROSITE" id="PS00095">
    <property type="entry name" value="C5_MTASE_2"/>
    <property type="match status" value="1"/>
</dbReference>
<dbReference type="InterPro" id="IPR050390">
    <property type="entry name" value="C5-Methyltransferase"/>
</dbReference>
<dbReference type="NCBIfam" id="TIGR00675">
    <property type="entry name" value="dcm"/>
    <property type="match status" value="1"/>
</dbReference>
<proteinExistence type="inferred from homology"/>
<feature type="region of interest" description="Disordered" evidence="11">
    <location>
        <begin position="905"/>
        <end position="925"/>
    </location>
</feature>
<evidence type="ECO:0000313" key="14">
    <source>
        <dbReference type="Proteomes" id="UP001465976"/>
    </source>
</evidence>
<dbReference type="InterPro" id="IPR031303">
    <property type="entry name" value="C5_meth_CS"/>
</dbReference>
<evidence type="ECO:0000313" key="13">
    <source>
        <dbReference type="EMBL" id="KAL0581108.1"/>
    </source>
</evidence>
<dbReference type="EC" id="2.1.1.37" evidence="10"/>
<keyword evidence="4 8" id="KW-0949">S-adenosyl-L-methionine</keyword>
<feature type="compositionally biased region" description="Basic and acidic residues" evidence="11">
    <location>
        <begin position="390"/>
        <end position="401"/>
    </location>
</feature>
<organism evidence="13 14">
    <name type="scientific">Marasmius crinis-equi</name>
    <dbReference type="NCBI Taxonomy" id="585013"/>
    <lineage>
        <taxon>Eukaryota</taxon>
        <taxon>Fungi</taxon>
        <taxon>Dikarya</taxon>
        <taxon>Basidiomycota</taxon>
        <taxon>Agaricomycotina</taxon>
        <taxon>Agaricomycetes</taxon>
        <taxon>Agaricomycetidae</taxon>
        <taxon>Agaricales</taxon>
        <taxon>Marasmiineae</taxon>
        <taxon>Marasmiaceae</taxon>
        <taxon>Marasmius</taxon>
    </lineage>
</organism>
<comment type="caution">
    <text evidence="13">The sequence shown here is derived from an EMBL/GenBank/DDBJ whole genome shotgun (WGS) entry which is preliminary data.</text>
</comment>
<evidence type="ECO:0000256" key="1">
    <source>
        <dbReference type="ARBA" id="ARBA00004123"/>
    </source>
</evidence>
<feature type="region of interest" description="Disordered" evidence="11">
    <location>
        <begin position="390"/>
        <end position="410"/>
    </location>
</feature>
<feature type="region of interest" description="Disordered" evidence="11">
    <location>
        <begin position="62"/>
        <end position="147"/>
    </location>
</feature>
<feature type="active site" evidence="8">
    <location>
        <position position="941"/>
    </location>
</feature>
<evidence type="ECO:0000256" key="8">
    <source>
        <dbReference type="PROSITE-ProRule" id="PRU01016"/>
    </source>
</evidence>
<dbReference type="PANTHER" id="PTHR10629:SF52">
    <property type="entry name" value="DNA (CYTOSINE-5)-METHYLTRANSFERASE 1"/>
    <property type="match status" value="1"/>
</dbReference>
<feature type="domain" description="BAH" evidence="12">
    <location>
        <begin position="702"/>
        <end position="820"/>
    </location>
</feature>
<evidence type="ECO:0000256" key="2">
    <source>
        <dbReference type="ARBA" id="ARBA00022603"/>
    </source>
</evidence>
<reference evidence="13 14" key="1">
    <citation type="submission" date="2024-02" db="EMBL/GenBank/DDBJ databases">
        <title>A draft genome for the cacao thread blight pathogen Marasmius crinis-equi.</title>
        <authorList>
            <person name="Cohen S.P."/>
            <person name="Baruah I.K."/>
            <person name="Amoako-Attah I."/>
            <person name="Bukari Y."/>
            <person name="Meinhardt L.W."/>
            <person name="Bailey B.A."/>
        </authorList>
    </citation>
    <scope>NUCLEOTIDE SEQUENCE [LARGE SCALE GENOMIC DNA]</scope>
    <source>
        <strain evidence="13 14">GH-76</strain>
    </source>
</reference>
<keyword evidence="5" id="KW-0677">Repeat</keyword>
<evidence type="ECO:0000256" key="6">
    <source>
        <dbReference type="ARBA" id="ARBA00023125"/>
    </source>
</evidence>
<evidence type="ECO:0000256" key="4">
    <source>
        <dbReference type="ARBA" id="ARBA00022691"/>
    </source>
</evidence>
<dbReference type="PANTHER" id="PTHR10629">
    <property type="entry name" value="CYTOSINE-SPECIFIC METHYLTRANSFERASE"/>
    <property type="match status" value="1"/>
</dbReference>
<comment type="similarity">
    <text evidence="8 9">Belongs to the class I-like SAM-binding methyltransferase superfamily. C5-methyltransferase family.</text>
</comment>
<keyword evidence="3 8" id="KW-0808">Transferase</keyword>
<accession>A0ABR3FZW1</accession>
<gene>
    <name evidence="13" type="ORF">V5O48_000897</name>
</gene>
<dbReference type="InterPro" id="IPR043151">
    <property type="entry name" value="BAH_sf"/>
</dbReference>
<evidence type="ECO:0000256" key="9">
    <source>
        <dbReference type="RuleBase" id="RU000416"/>
    </source>
</evidence>
<dbReference type="InterPro" id="IPR022702">
    <property type="entry name" value="Cytosine_MeTrfase1_RFD"/>
</dbReference>
<feature type="compositionally biased region" description="Polar residues" evidence="11">
    <location>
        <begin position="20"/>
        <end position="41"/>
    </location>
</feature>
<dbReference type="InterPro" id="IPR001525">
    <property type="entry name" value="C5_MeTfrase"/>
</dbReference>
<dbReference type="PROSITE" id="PS51679">
    <property type="entry name" value="SAM_MT_C5"/>
    <property type="match status" value="1"/>
</dbReference>
<dbReference type="InterPro" id="IPR001025">
    <property type="entry name" value="BAH_dom"/>
</dbReference>
<sequence length="1334" mass="151940">MHNTGFPYVEITTPRWLQSQNVNTSHSTSLRCETRTNPTTQEDPKLPKKARIVLDCVQIDSQKRKPEAPEENCTLRPRKRRRSGNTPPATPQKSLPGAGPGSPTVSEVQFRLRQSPTISNHIARDAPSSQLSKSRTRFPSPEVSDEDTLFGGVEYDEVIEDEHLVIPGEDRHESGDGRENSEVSEDIPVRVITDFSVYDNSTSMPVDFMYLDDDMLEEGSFGASGDVTPWIEPGDDGDDFDLQYTRVKLSRLLEVDTHWLGDEGLDGKIYLRTKYAWYILDLPAEAYRPLYLPFFTRQRLCHLALSRLLEEEELTTEEFVSNLKSLQTRYQKSNLVPKGRVILRRSLTQDDMDKKTMEYLSATIPEVLSSNDLQYLRKAPLVKLLLGHGEWPRPRDKPENNRRKKRKDTDDSNIVVTPIVKAIIQDLFELTLDVAGTSTFEEENEAVQQELQISKEHHDDPKKIRWGKTMVKGLAYYESVTLDGETYRPKQIGDDVMVIANKDEGDEWNVPENGEESTVALEDESRPVSVLDPTEVIAKKGNYYANNNVWFCKISYFFDHPKDVDPKTRKPVKMFHGQWYQHGSRTMLQETAHSHSLFLLPSCDDNPVTSIFRKCEVRFLEPGQNEEVDDKSHMATNFHCTLMWDNEQFSFRDIPTLVGDDLEELCKLQPPHMKCLGCALQERQDMEAAVAEVDGGFSRYGISYHVNDFVYLTPQTDASNLLEIAQITHMESQSTSALVSVRMLLRRDDVVELEEGGAKEEKRLVYSQETRNLDFDCIDSKCFVQHLSDEAAIEEWIRATDHWYLNEKQTDNGRVVPKGSLKICNECLDSREEDLSFRRDKLRGLELFSGCGGLGMGMDYSGFVETRWAVEYWNQAARTYGANHPHTAVYCQDVNSLLRHAIETREGKNPKSLQSKYSSKSACPEMPERGDVDVIYGGPPCQAFSGANHNQKANDPRATLPFTMLSYVEEYEPDYFLLENVTGFLRHPLKSTQDGRRLVGGIKMGMTKMVVRVLMALGYQVHFKVLQAGQYGSPQGRERIIFWGAKRGLKLPEFPIPTHAFPRSAVWKLPCNKTRPLPPPTRSRDPDVTGYLYAPLRAVSVFDAIDDLPPFEWINPHEIIQATKKDKEEVKARLKDGIKQCQVPWARTIPWGDLPGFPNGAKYSSPPNNMYQRWMREQVRDDDLVQGHTTNAFSSTIVERTVTVPLKGGANHKDLPLDLVPKCARPGRRQADKNGEKYFKTALTRADPGIKGIYSLHPTQKRNFTVREVARSQGFPDHYKFLSESEEANAQIRDFYKQIGNAVPVPLSLALGRELGKALKVNWERRTRESSPEH</sequence>
<feature type="domain" description="BAH" evidence="12">
    <location>
        <begin position="526"/>
        <end position="655"/>
    </location>
</feature>
<feature type="compositionally biased region" description="Polar residues" evidence="11">
    <location>
        <begin position="103"/>
        <end position="120"/>
    </location>
</feature>
<evidence type="ECO:0000256" key="7">
    <source>
        <dbReference type="ARBA" id="ARBA00023242"/>
    </source>
</evidence>
<keyword evidence="14" id="KW-1185">Reference proteome</keyword>
<evidence type="ECO:0000256" key="11">
    <source>
        <dbReference type="SAM" id="MobiDB-lite"/>
    </source>
</evidence>
<dbReference type="Gene3D" id="3.40.50.150">
    <property type="entry name" value="Vaccinia Virus protein VP39"/>
    <property type="match status" value="1"/>
</dbReference>
<protein>
    <recommendedName>
        <fullName evidence="10">Cytosine-specific methyltransferase</fullName>
        <ecNumber evidence="10">2.1.1.37</ecNumber>
    </recommendedName>
</protein>
<dbReference type="Pfam" id="PF00145">
    <property type="entry name" value="DNA_methylase"/>
    <property type="match status" value="1"/>
</dbReference>
<keyword evidence="7" id="KW-0539">Nucleus</keyword>
<feature type="compositionally biased region" description="Polar residues" evidence="11">
    <location>
        <begin position="911"/>
        <end position="921"/>
    </location>
</feature>
<dbReference type="PROSITE" id="PS51038">
    <property type="entry name" value="BAH"/>
    <property type="match status" value="2"/>
</dbReference>
<dbReference type="InterPro" id="IPR029063">
    <property type="entry name" value="SAM-dependent_MTases_sf"/>
</dbReference>
<keyword evidence="2 8" id="KW-0489">Methyltransferase</keyword>
<dbReference type="PRINTS" id="PR00105">
    <property type="entry name" value="C5METTRFRASE"/>
</dbReference>
<dbReference type="Gene3D" id="3.90.120.10">
    <property type="entry name" value="DNA Methylase, subunit A, domain 2"/>
    <property type="match status" value="1"/>
</dbReference>
<evidence type="ECO:0000256" key="10">
    <source>
        <dbReference type="RuleBase" id="RU000417"/>
    </source>
</evidence>
<comment type="catalytic activity">
    <reaction evidence="10">
        <text>a 2'-deoxycytidine in DNA + S-adenosyl-L-methionine = a 5-methyl-2'-deoxycytidine in DNA + S-adenosyl-L-homocysteine + H(+)</text>
        <dbReference type="Rhea" id="RHEA:13681"/>
        <dbReference type="Rhea" id="RHEA-COMP:11369"/>
        <dbReference type="Rhea" id="RHEA-COMP:11370"/>
        <dbReference type="ChEBI" id="CHEBI:15378"/>
        <dbReference type="ChEBI" id="CHEBI:57856"/>
        <dbReference type="ChEBI" id="CHEBI:59789"/>
        <dbReference type="ChEBI" id="CHEBI:85452"/>
        <dbReference type="ChEBI" id="CHEBI:85454"/>
        <dbReference type="EC" id="2.1.1.37"/>
    </reaction>
</comment>
<dbReference type="PROSITE" id="PS00094">
    <property type="entry name" value="C5_MTASE_1"/>
    <property type="match status" value="1"/>
</dbReference>
<dbReference type="SUPFAM" id="SSF53335">
    <property type="entry name" value="S-adenosyl-L-methionine-dependent methyltransferases"/>
    <property type="match status" value="1"/>
</dbReference>
<dbReference type="EMBL" id="JBAHYK010000016">
    <property type="protein sequence ID" value="KAL0581108.1"/>
    <property type="molecule type" value="Genomic_DNA"/>
</dbReference>
<dbReference type="PIRSF" id="PIRSF037404">
    <property type="entry name" value="DNMT1"/>
    <property type="match status" value="1"/>
</dbReference>
<dbReference type="Gene3D" id="2.30.30.490">
    <property type="match status" value="2"/>
</dbReference>
<evidence type="ECO:0000256" key="5">
    <source>
        <dbReference type="ARBA" id="ARBA00022737"/>
    </source>
</evidence>
<keyword evidence="6" id="KW-0238">DNA-binding</keyword>
<name>A0ABR3FZW1_9AGAR</name>
<evidence type="ECO:0000259" key="12">
    <source>
        <dbReference type="PROSITE" id="PS51038"/>
    </source>
</evidence>
<dbReference type="Pfam" id="PF12047">
    <property type="entry name" value="DNMT1-RFD"/>
    <property type="match status" value="1"/>
</dbReference>
<dbReference type="Pfam" id="PF01426">
    <property type="entry name" value="BAH"/>
    <property type="match status" value="2"/>
</dbReference>
<feature type="compositionally biased region" description="Polar residues" evidence="11">
    <location>
        <begin position="84"/>
        <end position="93"/>
    </location>
</feature>
<comment type="subcellular location">
    <subcellularLocation>
        <location evidence="1">Nucleus</location>
    </subcellularLocation>
</comment>
<dbReference type="Proteomes" id="UP001465976">
    <property type="component" value="Unassembled WGS sequence"/>
</dbReference>
<evidence type="ECO:0000256" key="3">
    <source>
        <dbReference type="ARBA" id="ARBA00022679"/>
    </source>
</evidence>
<dbReference type="InterPro" id="IPR018117">
    <property type="entry name" value="C5_DNA_meth_AS"/>
</dbReference>
<dbReference type="SMART" id="SM00439">
    <property type="entry name" value="BAH"/>
    <property type="match status" value="2"/>
</dbReference>
<feature type="region of interest" description="Disordered" evidence="11">
    <location>
        <begin position="20"/>
        <end position="47"/>
    </location>
</feature>